<comment type="similarity">
    <text evidence="3">Belongs to the PIGF family.</text>
</comment>
<dbReference type="GeneID" id="80917374"/>
<dbReference type="AlphaFoldDB" id="A0AA35NGQ0"/>
<evidence type="ECO:0000256" key="8">
    <source>
        <dbReference type="ARBA" id="ARBA00022989"/>
    </source>
</evidence>
<sequence length="266" mass="30767">MEKTYLSHSKKTNKEQCVKPCKSTEVPIISSLNENIYNRTKKRCYLDMSAKKRARKTVKKSVSFSDDTTLTTHHNREKKNVDHDRPPVYVRKTPLMTFPYHFIALLYYYIFLSSNFNTVKLLGFLIPTQVAYLILQFNKCTVYGNKIIKINYSLTLICLGVTFLLSFPAMLLTILFGAPLMDLTWETWLLSLHFAFLAYPAVYSVFNCDFKVGLWKKYFIFIVVGGWISCVVIPLDWDRDWQNWPIPIVVGGYLGALVGYTIGAYI</sequence>
<organism evidence="11 12">
    <name type="scientific">Saccharomyces mikatae IFO 1815</name>
    <dbReference type="NCBI Taxonomy" id="226126"/>
    <lineage>
        <taxon>Eukaryota</taxon>
        <taxon>Fungi</taxon>
        <taxon>Dikarya</taxon>
        <taxon>Ascomycota</taxon>
        <taxon>Saccharomycotina</taxon>
        <taxon>Saccharomycetes</taxon>
        <taxon>Saccharomycetales</taxon>
        <taxon>Saccharomycetaceae</taxon>
        <taxon>Saccharomyces</taxon>
    </lineage>
</organism>
<evidence type="ECO:0000313" key="12">
    <source>
        <dbReference type="Proteomes" id="UP001161438"/>
    </source>
</evidence>
<feature type="transmembrane region" description="Helical" evidence="10">
    <location>
        <begin position="243"/>
        <end position="265"/>
    </location>
</feature>
<evidence type="ECO:0000256" key="1">
    <source>
        <dbReference type="ARBA" id="ARBA00004477"/>
    </source>
</evidence>
<keyword evidence="6 10" id="KW-0812">Transmembrane</keyword>
<feature type="transmembrane region" description="Helical" evidence="10">
    <location>
        <begin position="218"/>
        <end position="237"/>
    </location>
</feature>
<comment type="pathway">
    <text evidence="2">Glycolipid biosynthesis; glycosylphosphatidylinositol-anchor biosynthesis.</text>
</comment>
<protein>
    <recommendedName>
        <fullName evidence="4">Glycosylphosphatidylinositol anchor biosynthesis protein 11</fullName>
    </recommendedName>
</protein>
<evidence type="ECO:0000256" key="10">
    <source>
        <dbReference type="SAM" id="Phobius"/>
    </source>
</evidence>
<name>A0AA35NGQ0_SACMI</name>
<evidence type="ECO:0000256" key="5">
    <source>
        <dbReference type="ARBA" id="ARBA00022502"/>
    </source>
</evidence>
<keyword evidence="5" id="KW-0337">GPI-anchor biosynthesis</keyword>
<dbReference type="Proteomes" id="UP001161438">
    <property type="component" value="Chromosome 4"/>
</dbReference>
<keyword evidence="7" id="KW-0256">Endoplasmic reticulum</keyword>
<evidence type="ECO:0000256" key="4">
    <source>
        <dbReference type="ARBA" id="ARBA00020927"/>
    </source>
</evidence>
<reference evidence="11" key="1">
    <citation type="submission" date="2022-10" db="EMBL/GenBank/DDBJ databases">
        <authorList>
            <person name="Byrne P K."/>
        </authorList>
    </citation>
    <scope>NUCLEOTIDE SEQUENCE</scope>
    <source>
        <strain evidence="11">IFO1815</strain>
    </source>
</reference>
<accession>A0AA35NGQ0</accession>
<evidence type="ECO:0000256" key="3">
    <source>
        <dbReference type="ARBA" id="ARBA00007978"/>
    </source>
</evidence>
<proteinExistence type="inferred from homology"/>
<feature type="transmembrane region" description="Helical" evidence="10">
    <location>
        <begin position="118"/>
        <end position="135"/>
    </location>
</feature>
<feature type="transmembrane region" description="Helical" evidence="10">
    <location>
        <begin position="95"/>
        <end position="112"/>
    </location>
</feature>
<keyword evidence="12" id="KW-1185">Reference proteome</keyword>
<gene>
    <name evidence="11" type="primary">SMKI04G5040</name>
    <name evidence="11" type="ORF">SMKI_04G5040</name>
</gene>
<evidence type="ECO:0000256" key="7">
    <source>
        <dbReference type="ARBA" id="ARBA00022824"/>
    </source>
</evidence>
<dbReference type="Pfam" id="PF06699">
    <property type="entry name" value="PIG-F"/>
    <property type="match status" value="1"/>
</dbReference>
<evidence type="ECO:0000256" key="9">
    <source>
        <dbReference type="ARBA" id="ARBA00023136"/>
    </source>
</evidence>
<evidence type="ECO:0000313" key="11">
    <source>
        <dbReference type="EMBL" id="CAI4038163.1"/>
    </source>
</evidence>
<dbReference type="InterPro" id="IPR009580">
    <property type="entry name" value="GPI_biosynthesis_protein_Pig-F"/>
</dbReference>
<evidence type="ECO:0000256" key="6">
    <source>
        <dbReference type="ARBA" id="ARBA00022692"/>
    </source>
</evidence>
<dbReference type="GO" id="GO:0006506">
    <property type="term" value="P:GPI anchor biosynthetic process"/>
    <property type="evidence" value="ECO:0007669"/>
    <property type="project" value="UniProtKB-KW"/>
</dbReference>
<evidence type="ECO:0000256" key="2">
    <source>
        <dbReference type="ARBA" id="ARBA00004687"/>
    </source>
</evidence>
<keyword evidence="8 10" id="KW-1133">Transmembrane helix</keyword>
<keyword evidence="9 10" id="KW-0472">Membrane</keyword>
<dbReference type="GO" id="GO:0005789">
    <property type="term" value="C:endoplasmic reticulum membrane"/>
    <property type="evidence" value="ECO:0007669"/>
    <property type="project" value="UniProtKB-SubCell"/>
</dbReference>
<feature type="transmembrane region" description="Helical" evidence="10">
    <location>
        <begin position="156"/>
        <end position="176"/>
    </location>
</feature>
<comment type="subcellular location">
    <subcellularLocation>
        <location evidence="1">Endoplasmic reticulum membrane</location>
        <topology evidence="1">Multi-pass membrane protein</topology>
    </subcellularLocation>
</comment>
<dbReference type="EMBL" id="OX365760">
    <property type="protein sequence ID" value="CAI4038163.1"/>
    <property type="molecule type" value="Genomic_DNA"/>
</dbReference>
<feature type="transmembrane region" description="Helical" evidence="10">
    <location>
        <begin position="188"/>
        <end position="206"/>
    </location>
</feature>
<dbReference type="RefSeq" id="XP_056081278.1">
    <property type="nucleotide sequence ID" value="XM_056221493.1"/>
</dbReference>